<dbReference type="InterPro" id="IPR018060">
    <property type="entry name" value="HTH_AraC"/>
</dbReference>
<reference evidence="7 8" key="1">
    <citation type="submission" date="2018-09" db="EMBL/GenBank/DDBJ databases">
        <title>The draft genome of Acinetobacter spp. strains.</title>
        <authorList>
            <person name="Qin J."/>
            <person name="Feng Y."/>
            <person name="Zong Z."/>
        </authorList>
    </citation>
    <scope>NUCLEOTIDE SEQUENCE [LARGE SCALE GENOMIC DNA]</scope>
    <source>
        <strain evidence="7 8">WCHAc060096</strain>
    </source>
</reference>
<dbReference type="Proteomes" id="UP000269001">
    <property type="component" value="Unassembled WGS sequence"/>
</dbReference>
<dbReference type="SMART" id="SM00342">
    <property type="entry name" value="HTH_ARAC"/>
    <property type="match status" value="1"/>
</dbReference>
<dbReference type="Gene3D" id="1.10.10.60">
    <property type="entry name" value="Homeodomain-like"/>
    <property type="match status" value="1"/>
</dbReference>
<dbReference type="GO" id="GO:0003700">
    <property type="term" value="F:DNA-binding transcription factor activity"/>
    <property type="evidence" value="ECO:0007669"/>
    <property type="project" value="InterPro"/>
</dbReference>
<dbReference type="InterPro" id="IPR009057">
    <property type="entry name" value="Homeodomain-like_sf"/>
</dbReference>
<evidence type="ECO:0000313" key="8">
    <source>
        <dbReference type="Proteomes" id="UP000269001"/>
    </source>
</evidence>
<name>A0A3A8EJR0_9GAMM</name>
<dbReference type="FunFam" id="1.10.10.60:FF:000132">
    <property type="entry name" value="AraC family transcriptional regulator"/>
    <property type="match status" value="1"/>
</dbReference>
<dbReference type="Gene3D" id="2.60.120.10">
    <property type="entry name" value="Jelly Rolls"/>
    <property type="match status" value="1"/>
</dbReference>
<dbReference type="PROSITE" id="PS00041">
    <property type="entry name" value="HTH_ARAC_FAMILY_1"/>
    <property type="match status" value="1"/>
</dbReference>
<dbReference type="InterPro" id="IPR020449">
    <property type="entry name" value="Tscrpt_reg_AraC-type_HTH"/>
</dbReference>
<keyword evidence="8" id="KW-1185">Reference proteome</keyword>
<dbReference type="PANTHER" id="PTHR11019:SF159">
    <property type="entry name" value="TRANSCRIPTIONAL REGULATOR-RELATED"/>
    <property type="match status" value="1"/>
</dbReference>
<organism evidence="7 8">
    <name type="scientific">Acinetobacter guerrae</name>
    <dbReference type="NCBI Taxonomy" id="1843371"/>
    <lineage>
        <taxon>Bacteria</taxon>
        <taxon>Pseudomonadati</taxon>
        <taxon>Pseudomonadota</taxon>
        <taxon>Gammaproteobacteria</taxon>
        <taxon>Moraxellales</taxon>
        <taxon>Moraxellaceae</taxon>
        <taxon>Acinetobacter</taxon>
    </lineage>
</organism>
<dbReference type="InterPro" id="IPR003313">
    <property type="entry name" value="AraC-bd"/>
</dbReference>
<dbReference type="CDD" id="cd06124">
    <property type="entry name" value="cupin_NimR-like_N"/>
    <property type="match status" value="1"/>
</dbReference>
<dbReference type="EMBL" id="RAXU01000025">
    <property type="protein sequence ID" value="RKG30980.1"/>
    <property type="molecule type" value="Genomic_DNA"/>
</dbReference>
<dbReference type="GO" id="GO:0043565">
    <property type="term" value="F:sequence-specific DNA binding"/>
    <property type="evidence" value="ECO:0007669"/>
    <property type="project" value="InterPro"/>
</dbReference>
<dbReference type="InterPro" id="IPR011051">
    <property type="entry name" value="RmlC_Cupin_sf"/>
</dbReference>
<evidence type="ECO:0000256" key="1">
    <source>
        <dbReference type="ARBA" id="ARBA00022491"/>
    </source>
</evidence>
<gene>
    <name evidence="7" type="ORF">D7V21_14890</name>
</gene>
<dbReference type="PRINTS" id="PR00032">
    <property type="entry name" value="HTHARAC"/>
</dbReference>
<accession>A0A3A8EJR0</accession>
<evidence type="ECO:0000256" key="5">
    <source>
        <dbReference type="ARBA" id="ARBA00023163"/>
    </source>
</evidence>
<feature type="domain" description="HTH araC/xylS-type" evidence="6">
    <location>
        <begin position="157"/>
        <end position="257"/>
    </location>
</feature>
<evidence type="ECO:0000256" key="2">
    <source>
        <dbReference type="ARBA" id="ARBA00023015"/>
    </source>
</evidence>
<dbReference type="AlphaFoldDB" id="A0A3A8EJR0"/>
<dbReference type="Pfam" id="PF02311">
    <property type="entry name" value="AraC_binding"/>
    <property type="match status" value="1"/>
</dbReference>
<dbReference type="SUPFAM" id="SSF46689">
    <property type="entry name" value="Homeodomain-like"/>
    <property type="match status" value="1"/>
</dbReference>
<dbReference type="RefSeq" id="WP_120371236.1">
    <property type="nucleotide sequence ID" value="NZ_RAXU01000025.1"/>
</dbReference>
<keyword evidence="5" id="KW-0804">Transcription</keyword>
<proteinExistence type="predicted"/>
<evidence type="ECO:0000256" key="3">
    <source>
        <dbReference type="ARBA" id="ARBA00023125"/>
    </source>
</evidence>
<evidence type="ECO:0000259" key="6">
    <source>
        <dbReference type="PROSITE" id="PS01124"/>
    </source>
</evidence>
<keyword evidence="1" id="KW-0678">Repressor</keyword>
<keyword evidence="3" id="KW-0238">DNA-binding</keyword>
<sequence length="260" mass="30121">MQSDPNYFEYFEIAQSPLYCLSALYPQHHYFTWHQHVRAQLLYAVQGSMLVETHQGKWIVPALHGVWLAPNTPHAITMLNDVHMRSIFIAPELNIQFELAICVIKISALLRELIYASSEIHEPYSPNTREERINQLLLDELQQMPVLPFFLPWPTEKNLQHLCEEILQTPQHHLTIDTISQQLNMSKITFQRHFQKQTGLSFGRWRQQARLLLALERLSQGEKILSIALDLGFSSQSAFSASFRQYFGISPSACFHTHPA</sequence>
<dbReference type="PANTHER" id="PTHR11019">
    <property type="entry name" value="HTH-TYPE TRANSCRIPTIONAL REGULATOR NIMR"/>
    <property type="match status" value="1"/>
</dbReference>
<dbReference type="InterPro" id="IPR014710">
    <property type="entry name" value="RmlC-like_jellyroll"/>
</dbReference>
<evidence type="ECO:0000313" key="7">
    <source>
        <dbReference type="EMBL" id="RKG30980.1"/>
    </source>
</evidence>
<dbReference type="SUPFAM" id="SSF51182">
    <property type="entry name" value="RmlC-like cupins"/>
    <property type="match status" value="1"/>
</dbReference>
<keyword evidence="4" id="KW-0010">Activator</keyword>
<dbReference type="PROSITE" id="PS01124">
    <property type="entry name" value="HTH_ARAC_FAMILY_2"/>
    <property type="match status" value="1"/>
</dbReference>
<dbReference type="Pfam" id="PF12833">
    <property type="entry name" value="HTH_18"/>
    <property type="match status" value="1"/>
</dbReference>
<protein>
    <submittedName>
        <fullName evidence="7">AraC family transcriptional regulator</fullName>
    </submittedName>
</protein>
<dbReference type="InterPro" id="IPR018062">
    <property type="entry name" value="HTH_AraC-typ_CS"/>
</dbReference>
<comment type="caution">
    <text evidence="7">The sequence shown here is derived from an EMBL/GenBank/DDBJ whole genome shotgun (WGS) entry which is preliminary data.</text>
</comment>
<evidence type="ECO:0000256" key="4">
    <source>
        <dbReference type="ARBA" id="ARBA00023159"/>
    </source>
</evidence>
<keyword evidence="2" id="KW-0805">Transcription regulation</keyword>